<reference evidence="6" key="1">
    <citation type="submission" date="2025-08" db="UniProtKB">
        <authorList>
            <consortium name="RefSeq"/>
        </authorList>
    </citation>
    <scope>IDENTIFICATION</scope>
    <source>
        <strain evidence="6">USDA-PBARC FA_bdor</strain>
        <tissue evidence="6">Whole organism</tissue>
    </source>
</reference>
<dbReference type="KEGG" id="fas:105269697"/>
<evidence type="ECO:0000313" key="6">
    <source>
        <dbReference type="RefSeq" id="XP_011308444.1"/>
    </source>
</evidence>
<evidence type="ECO:0000259" key="4">
    <source>
        <dbReference type="Pfam" id="PF08675"/>
    </source>
</evidence>
<sequence length="589" mass="67772">MEVTRENFQDVLQELDDVLAKSTFLGIDGEFTGLNSGPEAKVFDTPAQYYLKLKSGSMDFLLVQFGLSVFTHDTVTNKYNQRTYNFYVFPRPLNRAAPDCRFMCQASSIAFLASQGFDFNKLFTKGIPYLTTTEEEKLMKRYEEKQKIRDEGLDMIPISEEDKPQIIDICKKIDDFLESDAEELLIERCNGYIRRLAHQEVRQRWPEKIRLESRVEGGAQSLIVFKMGSREEEDKKHKERQEREQLEIKEAVGVSALLRKIADSGKLIVGHNMLLDLCHVVHQFFGPLPESYLEFKSLINGLFPKLIDTKVFSSLPPFKDLIPSSILNHIFESVTKEPFSIPEITPIENRSYATVQGAYHEAGFDAYVTGLCFLAMTNYLGSQQSTKVDTVLPDSPLLHPFINKLLIFRLNDIPYINLVGPDPIPSRDHVFHVTFPRNWKLSNLSQTFNPWGGVYVSWLSDTTAYVGLNRREQAPGLRKKVKKNGHLGDCQIQTYTRHQASVELIKDNNTEVDRKRKQPPTESCAVKDCPPKSDTDEWEFASGNSQDWEKTQKSVFQINFLQRCIKFLFILIFLLFFYNFLSTPLCFHL</sequence>
<dbReference type="SUPFAM" id="SSF82708">
    <property type="entry name" value="R3H domain"/>
    <property type="match status" value="1"/>
</dbReference>
<dbReference type="InterPro" id="IPR036397">
    <property type="entry name" value="RNaseH_sf"/>
</dbReference>
<dbReference type="GO" id="GO:0003723">
    <property type="term" value="F:RNA binding"/>
    <property type="evidence" value="ECO:0007669"/>
    <property type="project" value="InterPro"/>
</dbReference>
<dbReference type="InterPro" id="IPR006941">
    <property type="entry name" value="RNase_CAF1"/>
</dbReference>
<dbReference type="Proteomes" id="UP000694866">
    <property type="component" value="Unplaced"/>
</dbReference>
<dbReference type="SUPFAM" id="SSF54928">
    <property type="entry name" value="RNA-binding domain, RBD"/>
    <property type="match status" value="1"/>
</dbReference>
<keyword evidence="3" id="KW-0812">Transmembrane</keyword>
<dbReference type="GeneID" id="105269697"/>
<dbReference type="InterPro" id="IPR012337">
    <property type="entry name" value="RNaseH-like_sf"/>
</dbReference>
<dbReference type="GO" id="GO:0005737">
    <property type="term" value="C:cytoplasm"/>
    <property type="evidence" value="ECO:0007669"/>
    <property type="project" value="InterPro"/>
</dbReference>
<proteinExistence type="inferred from homology"/>
<keyword evidence="3" id="KW-1133">Transmembrane helix</keyword>
<feature type="domain" description="Poly(A)-specific ribonuclease RNA-binding" evidence="4">
    <location>
        <begin position="420"/>
        <end position="500"/>
    </location>
</feature>
<organism evidence="5 6">
    <name type="scientific">Fopius arisanus</name>
    <dbReference type="NCBI Taxonomy" id="64838"/>
    <lineage>
        <taxon>Eukaryota</taxon>
        <taxon>Metazoa</taxon>
        <taxon>Ecdysozoa</taxon>
        <taxon>Arthropoda</taxon>
        <taxon>Hexapoda</taxon>
        <taxon>Insecta</taxon>
        <taxon>Pterygota</taxon>
        <taxon>Neoptera</taxon>
        <taxon>Endopterygota</taxon>
        <taxon>Hymenoptera</taxon>
        <taxon>Apocrita</taxon>
        <taxon>Ichneumonoidea</taxon>
        <taxon>Braconidae</taxon>
        <taxon>Opiinae</taxon>
        <taxon>Fopius</taxon>
    </lineage>
</organism>
<dbReference type="PANTHER" id="PTHR15092:SF44">
    <property type="entry name" value="POLY(A)-SPECIFIC RIBONUCLEASE PARN"/>
    <property type="match status" value="1"/>
</dbReference>
<dbReference type="GO" id="GO:0000289">
    <property type="term" value="P:nuclear-transcribed mRNA poly(A) tail shortening"/>
    <property type="evidence" value="ECO:0007669"/>
    <property type="project" value="TreeGrafter"/>
</dbReference>
<feature type="region of interest" description="Disordered" evidence="2">
    <location>
        <begin position="509"/>
        <end position="535"/>
    </location>
</feature>
<dbReference type="InterPro" id="IPR051181">
    <property type="entry name" value="CAF1_poly(A)_ribonucleases"/>
</dbReference>
<keyword evidence="5" id="KW-1185">Reference proteome</keyword>
<dbReference type="InterPro" id="IPR012677">
    <property type="entry name" value="Nucleotide-bd_a/b_plait_sf"/>
</dbReference>
<keyword evidence="3" id="KW-0472">Membrane</keyword>
<dbReference type="CDD" id="cd02637">
    <property type="entry name" value="R3H_PARN"/>
    <property type="match status" value="1"/>
</dbReference>
<dbReference type="GO" id="GO:0004535">
    <property type="term" value="F:poly(A)-specific ribonuclease activity"/>
    <property type="evidence" value="ECO:0007669"/>
    <property type="project" value="InterPro"/>
</dbReference>
<dbReference type="AlphaFoldDB" id="A0A9R1U4Q2"/>
<protein>
    <submittedName>
        <fullName evidence="6">Poly(A)-specific ribonuclease PARN isoform X1</fullName>
    </submittedName>
</protein>
<dbReference type="Gene3D" id="3.30.420.10">
    <property type="entry name" value="Ribonuclease H-like superfamily/Ribonuclease H"/>
    <property type="match status" value="2"/>
</dbReference>
<evidence type="ECO:0000256" key="1">
    <source>
        <dbReference type="ARBA" id="ARBA00008372"/>
    </source>
</evidence>
<dbReference type="CDD" id="cd12428">
    <property type="entry name" value="RRM_PARN"/>
    <property type="match status" value="1"/>
</dbReference>
<dbReference type="GO" id="GO:1990432">
    <property type="term" value="P:siRNA 3'-end processing"/>
    <property type="evidence" value="ECO:0007669"/>
    <property type="project" value="TreeGrafter"/>
</dbReference>
<dbReference type="InterPro" id="IPR034042">
    <property type="entry name" value="PARN_R3H"/>
</dbReference>
<dbReference type="Pfam" id="PF04857">
    <property type="entry name" value="CAF1"/>
    <property type="match status" value="1"/>
</dbReference>
<dbReference type="Gene3D" id="3.30.70.330">
    <property type="match status" value="1"/>
</dbReference>
<evidence type="ECO:0000256" key="2">
    <source>
        <dbReference type="SAM" id="MobiDB-lite"/>
    </source>
</evidence>
<dbReference type="InterPro" id="IPR014789">
    <property type="entry name" value="PolyA-riboNase_RNA-binding"/>
</dbReference>
<name>A0A9R1U4Q2_9HYME</name>
<dbReference type="InterPro" id="IPR035979">
    <property type="entry name" value="RBD_domain_sf"/>
</dbReference>
<dbReference type="FunFam" id="3.30.420.10:FF:000035">
    <property type="entry name" value="Poly(A)-specific ribonuclease PARN"/>
    <property type="match status" value="1"/>
</dbReference>
<dbReference type="Gene3D" id="3.30.1370.50">
    <property type="entry name" value="R3H-like domain"/>
    <property type="match status" value="1"/>
</dbReference>
<dbReference type="GO" id="GO:1990431">
    <property type="term" value="P:priRNA 3'-end processing"/>
    <property type="evidence" value="ECO:0007669"/>
    <property type="project" value="TreeGrafter"/>
</dbReference>
<dbReference type="SUPFAM" id="SSF53098">
    <property type="entry name" value="Ribonuclease H-like"/>
    <property type="match status" value="1"/>
</dbReference>
<accession>A0A9R1U4Q2</accession>
<evidence type="ECO:0000313" key="5">
    <source>
        <dbReference type="Proteomes" id="UP000694866"/>
    </source>
</evidence>
<evidence type="ECO:0000256" key="3">
    <source>
        <dbReference type="SAM" id="Phobius"/>
    </source>
</evidence>
<dbReference type="Pfam" id="PF08675">
    <property type="entry name" value="RNA_bind"/>
    <property type="match status" value="1"/>
</dbReference>
<dbReference type="OrthoDB" id="1432093at2759"/>
<feature type="transmembrane region" description="Helical" evidence="3">
    <location>
        <begin position="567"/>
        <end position="587"/>
    </location>
</feature>
<dbReference type="GO" id="GO:0005634">
    <property type="term" value="C:nucleus"/>
    <property type="evidence" value="ECO:0007669"/>
    <property type="project" value="InterPro"/>
</dbReference>
<dbReference type="GO" id="GO:0046872">
    <property type="term" value="F:metal ion binding"/>
    <property type="evidence" value="ECO:0007669"/>
    <property type="project" value="InterPro"/>
</dbReference>
<dbReference type="InterPro" id="IPR036867">
    <property type="entry name" value="R3H_dom_sf"/>
</dbReference>
<dbReference type="RefSeq" id="XP_011308444.1">
    <property type="nucleotide sequence ID" value="XM_011310142.1"/>
</dbReference>
<comment type="similarity">
    <text evidence="1">Belongs to the CAF1 family.</text>
</comment>
<dbReference type="PANTHER" id="PTHR15092">
    <property type="entry name" value="POLY A -SPECIFIC RIBONUCLEASE/TARGET OF EGR1, MEMBER 1"/>
    <property type="match status" value="1"/>
</dbReference>
<gene>
    <name evidence="6" type="primary">LOC105269697</name>
</gene>